<keyword evidence="2" id="KW-1185">Reference proteome</keyword>
<evidence type="ECO:0000313" key="1">
    <source>
        <dbReference type="EMBL" id="GMS95990.1"/>
    </source>
</evidence>
<evidence type="ECO:0000313" key="2">
    <source>
        <dbReference type="Proteomes" id="UP001432027"/>
    </source>
</evidence>
<dbReference type="AlphaFoldDB" id="A0AAV5TNI4"/>
<gene>
    <name evidence="1" type="ORF">PENTCL1PPCAC_18165</name>
</gene>
<reference evidence="1" key="1">
    <citation type="submission" date="2023-10" db="EMBL/GenBank/DDBJ databases">
        <title>Genome assembly of Pristionchus species.</title>
        <authorList>
            <person name="Yoshida K."/>
            <person name="Sommer R.J."/>
        </authorList>
    </citation>
    <scope>NUCLEOTIDE SEQUENCE</scope>
    <source>
        <strain evidence="1">RS0144</strain>
    </source>
</reference>
<comment type="caution">
    <text evidence="1">The sequence shown here is derived from an EMBL/GenBank/DDBJ whole genome shotgun (WGS) entry which is preliminary data.</text>
</comment>
<accession>A0AAV5TNI4</accession>
<organism evidence="1 2">
    <name type="scientific">Pristionchus entomophagus</name>
    <dbReference type="NCBI Taxonomy" id="358040"/>
    <lineage>
        <taxon>Eukaryota</taxon>
        <taxon>Metazoa</taxon>
        <taxon>Ecdysozoa</taxon>
        <taxon>Nematoda</taxon>
        <taxon>Chromadorea</taxon>
        <taxon>Rhabditida</taxon>
        <taxon>Rhabditina</taxon>
        <taxon>Diplogasteromorpha</taxon>
        <taxon>Diplogasteroidea</taxon>
        <taxon>Neodiplogasteridae</taxon>
        <taxon>Pristionchus</taxon>
    </lineage>
</organism>
<feature type="non-terminal residue" evidence="1">
    <location>
        <position position="1"/>
    </location>
</feature>
<dbReference type="EMBL" id="BTSX01000004">
    <property type="protein sequence ID" value="GMS95990.1"/>
    <property type="molecule type" value="Genomic_DNA"/>
</dbReference>
<protein>
    <submittedName>
        <fullName evidence="1">Uncharacterized protein</fullName>
    </submittedName>
</protein>
<dbReference type="Proteomes" id="UP001432027">
    <property type="component" value="Unassembled WGS sequence"/>
</dbReference>
<proteinExistence type="predicted"/>
<name>A0AAV5TNI4_9BILA</name>
<sequence length="70" mass="8092">LVLLLLCIVALSHSFYLSNYYYAPRNTWGSAAAVNEEGEMNGEENNQMAPKMKRPKPCFYSPIQCMFRRK</sequence>